<feature type="compositionally biased region" description="Low complexity" evidence="1">
    <location>
        <begin position="113"/>
        <end position="123"/>
    </location>
</feature>
<protein>
    <submittedName>
        <fullName evidence="3">Uncharacterized protein</fullName>
    </submittedName>
</protein>
<reference evidence="3 4" key="1">
    <citation type="submission" date="2019-04" db="EMBL/GenBank/DDBJ databases">
        <title>Comparative genomics and transcriptomics to analyze fruiting body development in filamentous ascomycetes.</title>
        <authorList>
            <consortium name="DOE Joint Genome Institute"/>
            <person name="Lutkenhaus R."/>
            <person name="Traeger S."/>
            <person name="Breuer J."/>
            <person name="Kuo A."/>
            <person name="Lipzen A."/>
            <person name="Pangilinan J."/>
            <person name="Dilworth D."/>
            <person name="Sandor L."/>
            <person name="Poggeler S."/>
            <person name="Barry K."/>
            <person name="Grigoriev I.V."/>
            <person name="Nowrousian M."/>
        </authorList>
    </citation>
    <scope>NUCLEOTIDE SEQUENCE [LARGE SCALE GENOMIC DNA]</scope>
    <source>
        <strain evidence="3 4">CBS 389.68</strain>
    </source>
</reference>
<keyword evidence="4" id="KW-1185">Reference proteome</keyword>
<organism evidence="3 4">
    <name type="scientific">Ascodesmis nigricans</name>
    <dbReference type="NCBI Taxonomy" id="341454"/>
    <lineage>
        <taxon>Eukaryota</taxon>
        <taxon>Fungi</taxon>
        <taxon>Dikarya</taxon>
        <taxon>Ascomycota</taxon>
        <taxon>Pezizomycotina</taxon>
        <taxon>Pezizomycetes</taxon>
        <taxon>Pezizales</taxon>
        <taxon>Ascodesmidaceae</taxon>
        <taxon>Ascodesmis</taxon>
    </lineage>
</organism>
<feature type="compositionally biased region" description="Gly residues" evidence="1">
    <location>
        <begin position="127"/>
        <end position="139"/>
    </location>
</feature>
<feature type="compositionally biased region" description="Basic and acidic residues" evidence="1">
    <location>
        <begin position="263"/>
        <end position="273"/>
    </location>
</feature>
<proteinExistence type="predicted"/>
<dbReference type="Proteomes" id="UP000298138">
    <property type="component" value="Unassembled WGS sequence"/>
</dbReference>
<keyword evidence="2" id="KW-0812">Transmembrane</keyword>
<evidence type="ECO:0000256" key="2">
    <source>
        <dbReference type="SAM" id="Phobius"/>
    </source>
</evidence>
<accession>A0A4S2N0D8</accession>
<keyword evidence="2" id="KW-0472">Membrane</keyword>
<evidence type="ECO:0000313" key="3">
    <source>
        <dbReference type="EMBL" id="TGZ82552.1"/>
    </source>
</evidence>
<evidence type="ECO:0000313" key="4">
    <source>
        <dbReference type="Proteomes" id="UP000298138"/>
    </source>
</evidence>
<sequence length="279" mass="28957">MPSSRLLTLLALPTRLLSLLLSTTLTTLTLLLITRASPPPPQIITVLAFSLLTLLQTLLTLLLHHSTSTPHQHHPPYLLLGDVLGVVGYAVSVLLVRGVGGRWGCVPAWGSVSSAESGSGAEKGATDGSGNGSGSGSGRGTILRLRVRGLALESDDSSDIFDHTIAGTGSTNTDTLSTEIGGVGAPATLGGTSATITTSTSTCHTLDATFILAILACGVCILTLALGVLMRKAQESERRRDVERARWEVEEASGFGKRGQGKQGERGVVEVRRLGSRGS</sequence>
<feature type="transmembrane region" description="Helical" evidence="2">
    <location>
        <begin position="208"/>
        <end position="230"/>
    </location>
</feature>
<dbReference type="InParanoid" id="A0A4S2N0D8"/>
<dbReference type="EMBL" id="ML220115">
    <property type="protein sequence ID" value="TGZ82552.1"/>
    <property type="molecule type" value="Genomic_DNA"/>
</dbReference>
<name>A0A4S2N0D8_9PEZI</name>
<keyword evidence="2" id="KW-1133">Transmembrane helix</keyword>
<dbReference type="AlphaFoldDB" id="A0A4S2N0D8"/>
<evidence type="ECO:0000256" key="1">
    <source>
        <dbReference type="SAM" id="MobiDB-lite"/>
    </source>
</evidence>
<feature type="transmembrane region" description="Helical" evidence="2">
    <location>
        <begin position="42"/>
        <end position="64"/>
    </location>
</feature>
<feature type="region of interest" description="Disordered" evidence="1">
    <location>
        <begin position="250"/>
        <end position="279"/>
    </location>
</feature>
<gene>
    <name evidence="3" type="ORF">EX30DRAFT_386896</name>
</gene>
<feature type="region of interest" description="Disordered" evidence="1">
    <location>
        <begin position="113"/>
        <end position="140"/>
    </location>
</feature>
<feature type="transmembrane region" description="Helical" evidence="2">
    <location>
        <begin position="76"/>
        <end position="96"/>
    </location>
</feature>